<gene>
    <name evidence="1" type="ORF">PRABACTJOHN_02529</name>
</gene>
<evidence type="ECO:0000313" key="2">
    <source>
        <dbReference type="Proteomes" id="UP000005510"/>
    </source>
</evidence>
<name>B7BBW6_9BACT</name>
<dbReference type="EMBL" id="ABYH01000278">
    <property type="protein sequence ID" value="EEC96074.1"/>
    <property type="molecule type" value="Genomic_DNA"/>
</dbReference>
<proteinExistence type="predicted"/>
<dbReference type="HOGENOM" id="CLU_3314027_0_0_10"/>
<sequence length="39" mass="4756">MKQKFRPRKLKFQRQELFETLVSQKIFAETFLPVKAFPV</sequence>
<evidence type="ECO:0000313" key="1">
    <source>
        <dbReference type="EMBL" id="EEC96074.1"/>
    </source>
</evidence>
<dbReference type="Proteomes" id="UP000005510">
    <property type="component" value="Unassembled WGS sequence"/>
</dbReference>
<comment type="caution">
    <text evidence="1">The sequence shown here is derived from an EMBL/GenBank/DDBJ whole genome shotgun (WGS) entry which is preliminary data.</text>
</comment>
<accession>B7BBW6</accession>
<organism evidence="1 2">
    <name type="scientific">Parabacteroides johnsonii DSM 18315</name>
    <dbReference type="NCBI Taxonomy" id="537006"/>
    <lineage>
        <taxon>Bacteria</taxon>
        <taxon>Pseudomonadati</taxon>
        <taxon>Bacteroidota</taxon>
        <taxon>Bacteroidia</taxon>
        <taxon>Bacteroidales</taxon>
        <taxon>Tannerellaceae</taxon>
        <taxon>Parabacteroides</taxon>
    </lineage>
</organism>
<dbReference type="AlphaFoldDB" id="B7BBW6"/>
<reference evidence="1 2" key="1">
    <citation type="submission" date="2008-10" db="EMBL/GenBank/DDBJ databases">
        <title>Draft genome sequence of Parabacteroides johnsonii (DSM 18315).</title>
        <authorList>
            <person name="Sudarsanam P."/>
            <person name="Ley R."/>
            <person name="Guruge J."/>
            <person name="Turnbaugh P.J."/>
            <person name="Mahowald M."/>
            <person name="Liep D."/>
            <person name="Gordon J."/>
        </authorList>
    </citation>
    <scope>NUCLEOTIDE SEQUENCE [LARGE SCALE GENOMIC DNA]</scope>
    <source>
        <strain evidence="1 2">DSM 18315</strain>
    </source>
</reference>
<reference evidence="1 2" key="2">
    <citation type="submission" date="2008-10" db="EMBL/GenBank/DDBJ databases">
        <authorList>
            <person name="Fulton L."/>
            <person name="Clifton S."/>
            <person name="Fulton B."/>
            <person name="Xu J."/>
            <person name="Minx P."/>
            <person name="Pepin K.H."/>
            <person name="Johnson M."/>
            <person name="Bhonagiri V."/>
            <person name="Nash W.E."/>
            <person name="Mardis E.R."/>
            <person name="Wilson R.K."/>
        </authorList>
    </citation>
    <scope>NUCLEOTIDE SEQUENCE [LARGE SCALE GENOMIC DNA]</scope>
    <source>
        <strain evidence="1 2">DSM 18315</strain>
    </source>
</reference>
<protein>
    <submittedName>
        <fullName evidence="1">Uncharacterized protein</fullName>
    </submittedName>
</protein>
<dbReference type="STRING" id="537006.PRABACTJOHN_02529"/>